<evidence type="ECO:0000259" key="3">
    <source>
        <dbReference type="PROSITE" id="PS50977"/>
    </source>
</evidence>
<dbReference type="SUPFAM" id="SSF46689">
    <property type="entry name" value="Homeodomain-like"/>
    <property type="match status" value="1"/>
</dbReference>
<dbReference type="InterPro" id="IPR009057">
    <property type="entry name" value="Homeodomain-like_sf"/>
</dbReference>
<dbReference type="Gene3D" id="1.10.357.10">
    <property type="entry name" value="Tetracycline Repressor, domain 2"/>
    <property type="match status" value="1"/>
</dbReference>
<dbReference type="PROSITE" id="PS50977">
    <property type="entry name" value="HTH_TETR_2"/>
    <property type="match status" value="1"/>
</dbReference>
<protein>
    <recommendedName>
        <fullName evidence="3">HTH tetR-type domain-containing protein</fullName>
    </recommendedName>
</protein>
<proteinExistence type="predicted"/>
<dbReference type="EMBL" id="CP147247">
    <property type="protein sequence ID" value="WYJ92258.1"/>
    <property type="molecule type" value="Genomic_DNA"/>
</dbReference>
<dbReference type="PANTHER" id="PTHR43479">
    <property type="entry name" value="ACREF/ENVCD OPERON REPRESSOR-RELATED"/>
    <property type="match status" value="1"/>
</dbReference>
<dbReference type="RefSeq" id="WP_339101804.1">
    <property type="nucleotide sequence ID" value="NZ_CP147247.1"/>
</dbReference>
<evidence type="ECO:0000256" key="2">
    <source>
        <dbReference type="PROSITE-ProRule" id="PRU00335"/>
    </source>
</evidence>
<gene>
    <name evidence="4" type="ORF">A5888_004031</name>
</gene>
<dbReference type="AlphaFoldDB" id="A0AAQ3W406"/>
<reference evidence="4" key="1">
    <citation type="submission" date="2017-05" db="EMBL/GenBank/DDBJ databases">
        <authorList>
            <consortium name="The Broad Institute Genomics Platform"/>
            <consortium name="The Broad Institute Genomic Center for Infectious Diseases"/>
            <person name="Earl A."/>
            <person name="Manson A."/>
            <person name="Schwartman J."/>
            <person name="Gilmore M."/>
            <person name="Abouelleil A."/>
            <person name="Cao P."/>
            <person name="Chapman S."/>
            <person name="Cusick C."/>
            <person name="Shea T."/>
            <person name="Young S."/>
            <person name="Neafsey D."/>
            <person name="Nusbaum C."/>
            <person name="Birren B."/>
        </authorList>
    </citation>
    <scope>NUCLEOTIDE SEQUENCE</scope>
    <source>
        <strain evidence="4">9E7_DIV0242</strain>
    </source>
</reference>
<feature type="domain" description="HTH tetR-type" evidence="3">
    <location>
        <begin position="4"/>
        <end position="64"/>
    </location>
</feature>
<dbReference type="InterPro" id="IPR050624">
    <property type="entry name" value="HTH-type_Tx_Regulator"/>
</dbReference>
<accession>A0AAQ3W406</accession>
<dbReference type="Proteomes" id="UP000195141">
    <property type="component" value="Chromosome"/>
</dbReference>
<dbReference type="InterPro" id="IPR001647">
    <property type="entry name" value="HTH_TetR"/>
</dbReference>
<sequence>MENHDITNLIKMSTLTLLQTKHIGSITITEIANKSYISRVTFYNYFQNKEEIIDSLVSEIIEGFSTIQKRNSSFLNGIDMSDTDQIKNTLFPNTLEIAAFFKEKEALITGLLSENSGIQFMDILYDQYYQHFLTALPQVFFIKFAPDIIEFYATYMTKGVAALVETWFQSGFKSSTEMISHAILNMLAPALSDLYSEKRSLYRCS</sequence>
<evidence type="ECO:0000313" key="4">
    <source>
        <dbReference type="EMBL" id="WYJ92258.1"/>
    </source>
</evidence>
<feature type="DNA-binding region" description="H-T-H motif" evidence="2">
    <location>
        <begin position="27"/>
        <end position="46"/>
    </location>
</feature>
<evidence type="ECO:0000313" key="5">
    <source>
        <dbReference type="Proteomes" id="UP000195141"/>
    </source>
</evidence>
<dbReference type="InterPro" id="IPR039532">
    <property type="entry name" value="TetR_C_Firmicutes"/>
</dbReference>
<evidence type="ECO:0000256" key="1">
    <source>
        <dbReference type="ARBA" id="ARBA00023125"/>
    </source>
</evidence>
<reference evidence="4" key="2">
    <citation type="submission" date="2024-03" db="EMBL/GenBank/DDBJ databases">
        <title>The Genome Sequence of Enterococcus sp. DIV0242b.</title>
        <authorList>
            <consortium name="The Broad Institute Genomics Platform"/>
            <consortium name="The Broad Institute Microbial Omics Core"/>
            <consortium name="The Broad Institute Genomic Center for Infectious Diseases"/>
            <person name="Earl A."/>
            <person name="Manson A."/>
            <person name="Gilmore M."/>
            <person name="Schwartman J."/>
            <person name="Shea T."/>
            <person name="Abouelleil A."/>
            <person name="Cao P."/>
            <person name="Chapman S."/>
            <person name="Cusick C."/>
            <person name="Young S."/>
            <person name="Neafsey D."/>
            <person name="Nusbaum C."/>
            <person name="Birren B."/>
        </authorList>
    </citation>
    <scope>NUCLEOTIDE SEQUENCE</scope>
    <source>
        <strain evidence="4">9E7_DIV0242</strain>
    </source>
</reference>
<keyword evidence="5" id="KW-1185">Reference proteome</keyword>
<organism evidence="4 5">
    <name type="scientific">Candidatus Enterococcus clewellii</name>
    <dbReference type="NCBI Taxonomy" id="1834193"/>
    <lineage>
        <taxon>Bacteria</taxon>
        <taxon>Bacillati</taxon>
        <taxon>Bacillota</taxon>
        <taxon>Bacilli</taxon>
        <taxon>Lactobacillales</taxon>
        <taxon>Enterococcaceae</taxon>
        <taxon>Enterococcus</taxon>
    </lineage>
</organism>
<name>A0AAQ3W406_9ENTE</name>
<dbReference type="Pfam" id="PF00440">
    <property type="entry name" value="TetR_N"/>
    <property type="match status" value="1"/>
</dbReference>
<dbReference type="Pfam" id="PF14278">
    <property type="entry name" value="TetR_C_8"/>
    <property type="match status" value="1"/>
</dbReference>
<dbReference type="GO" id="GO:0003677">
    <property type="term" value="F:DNA binding"/>
    <property type="evidence" value="ECO:0007669"/>
    <property type="project" value="UniProtKB-UniRule"/>
</dbReference>
<keyword evidence="1 2" id="KW-0238">DNA-binding</keyword>
<dbReference type="PANTHER" id="PTHR43479:SF7">
    <property type="entry name" value="TETR-FAMILY TRANSCRIPTIONAL REGULATOR"/>
    <property type="match status" value="1"/>
</dbReference>